<accession>A0A533HZH5</accession>
<gene>
    <name evidence="1" type="ORF">DI616_18760</name>
</gene>
<protein>
    <submittedName>
        <fullName evidence="1">Uncharacterized protein</fullName>
    </submittedName>
</protein>
<dbReference type="Proteomes" id="UP000315344">
    <property type="component" value="Unassembled WGS sequence"/>
</dbReference>
<dbReference type="AlphaFoldDB" id="A0A533HZH5"/>
<evidence type="ECO:0000313" key="2">
    <source>
        <dbReference type="Proteomes" id="UP000315344"/>
    </source>
</evidence>
<dbReference type="EMBL" id="VAFL01000025">
    <property type="protein sequence ID" value="TKW64163.1"/>
    <property type="molecule type" value="Genomic_DNA"/>
</dbReference>
<sequence>MTQTAFHATRIFDRVSCHDDAASRVEWADVIAFRPVSDHGAAAPADFGTLTPRLDASSIWLAGQPC</sequence>
<name>A0A533HZH5_PARDE</name>
<proteinExistence type="predicted"/>
<organism evidence="1 2">
    <name type="scientific">Paracoccus denitrificans</name>
    <dbReference type="NCBI Taxonomy" id="266"/>
    <lineage>
        <taxon>Bacteria</taxon>
        <taxon>Pseudomonadati</taxon>
        <taxon>Pseudomonadota</taxon>
        <taxon>Alphaproteobacteria</taxon>
        <taxon>Rhodobacterales</taxon>
        <taxon>Paracoccaceae</taxon>
        <taxon>Paracoccus</taxon>
    </lineage>
</organism>
<reference evidence="1 2" key="1">
    <citation type="journal article" date="2017" name="Nat. Commun.">
        <title>In situ click chemistry generation of cyclooxygenase-2 inhibitors.</title>
        <authorList>
            <person name="Bhardwaj A."/>
            <person name="Kaur J."/>
            <person name="Wuest M."/>
            <person name="Wuest F."/>
        </authorList>
    </citation>
    <scope>NUCLEOTIDE SEQUENCE [LARGE SCALE GENOMIC DNA]</scope>
    <source>
        <strain evidence="1">S2_012_000_R3_94</strain>
    </source>
</reference>
<evidence type="ECO:0000313" key="1">
    <source>
        <dbReference type="EMBL" id="TKW64163.1"/>
    </source>
</evidence>
<comment type="caution">
    <text evidence="1">The sequence shown here is derived from an EMBL/GenBank/DDBJ whole genome shotgun (WGS) entry which is preliminary data.</text>
</comment>